<dbReference type="NCBIfam" id="NF033919">
    <property type="entry name" value="PA2779_fam"/>
    <property type="match status" value="1"/>
</dbReference>
<keyword evidence="1" id="KW-0812">Transmembrane</keyword>
<gene>
    <name evidence="3" type="ORF">CWE14_06780</name>
</gene>
<protein>
    <recommendedName>
        <fullName evidence="5">PA2779 family protein</fullName>
    </recommendedName>
</protein>
<sequence>MKKSLIYGTTFFFGSLVFNTAFTAPAHADIVSTQEIVTEQRAGINKTQLTEQLERADIQEQLVRYGVDPQEALARIDSMTDAEIMELTADMEELPAGASAVTVILLLFIIWILIR</sequence>
<accession>A0A432WGW3</accession>
<organism evidence="3 4">
    <name type="scientific">Aliidiomarina soli</name>
    <dbReference type="NCBI Taxonomy" id="1928574"/>
    <lineage>
        <taxon>Bacteria</taxon>
        <taxon>Pseudomonadati</taxon>
        <taxon>Pseudomonadota</taxon>
        <taxon>Gammaproteobacteria</taxon>
        <taxon>Alteromonadales</taxon>
        <taxon>Idiomarinaceae</taxon>
        <taxon>Aliidiomarina</taxon>
    </lineage>
</organism>
<reference evidence="3 4" key="1">
    <citation type="journal article" date="2011" name="Front. Microbiol.">
        <title>Genomic signatures of strain selection and enhancement in Bacillus atrophaeus var. globigii, a historical biowarfare simulant.</title>
        <authorList>
            <person name="Gibbons H.S."/>
            <person name="Broomall S.M."/>
            <person name="McNew L.A."/>
            <person name="Daligault H."/>
            <person name="Chapman C."/>
            <person name="Bruce D."/>
            <person name="Karavis M."/>
            <person name="Krepps M."/>
            <person name="McGregor P.A."/>
            <person name="Hong C."/>
            <person name="Park K.H."/>
            <person name="Akmal A."/>
            <person name="Feldman A."/>
            <person name="Lin J.S."/>
            <person name="Chang W.E."/>
            <person name="Higgs B.W."/>
            <person name="Demirev P."/>
            <person name="Lindquist J."/>
            <person name="Liem A."/>
            <person name="Fochler E."/>
            <person name="Read T.D."/>
            <person name="Tapia R."/>
            <person name="Johnson S."/>
            <person name="Bishop-Lilly K.A."/>
            <person name="Detter C."/>
            <person name="Han C."/>
            <person name="Sozhamannan S."/>
            <person name="Rosenzweig C.N."/>
            <person name="Skowronski E.W."/>
        </authorList>
    </citation>
    <scope>NUCLEOTIDE SEQUENCE [LARGE SCALE GENOMIC DNA]</scope>
    <source>
        <strain evidence="3 4">Y4G10-17</strain>
    </source>
</reference>
<keyword evidence="1" id="KW-0472">Membrane</keyword>
<dbReference type="EMBL" id="PIPO01000003">
    <property type="protein sequence ID" value="RUO32947.1"/>
    <property type="molecule type" value="Genomic_DNA"/>
</dbReference>
<evidence type="ECO:0000313" key="4">
    <source>
        <dbReference type="Proteomes" id="UP000287823"/>
    </source>
</evidence>
<keyword evidence="4" id="KW-1185">Reference proteome</keyword>
<proteinExistence type="predicted"/>
<dbReference type="RefSeq" id="WP_126789937.1">
    <property type="nucleotide sequence ID" value="NZ_PIPO01000003.1"/>
</dbReference>
<name>A0A432WGW3_9GAMM</name>
<evidence type="ECO:0000256" key="1">
    <source>
        <dbReference type="SAM" id="Phobius"/>
    </source>
</evidence>
<keyword evidence="1" id="KW-1133">Transmembrane helix</keyword>
<feature type="signal peptide" evidence="2">
    <location>
        <begin position="1"/>
        <end position="28"/>
    </location>
</feature>
<dbReference type="AlphaFoldDB" id="A0A432WGW3"/>
<dbReference type="Pfam" id="PF20332">
    <property type="entry name" value="DUF6627"/>
    <property type="match status" value="1"/>
</dbReference>
<comment type="caution">
    <text evidence="3">The sequence shown here is derived from an EMBL/GenBank/DDBJ whole genome shotgun (WGS) entry which is preliminary data.</text>
</comment>
<evidence type="ECO:0008006" key="5">
    <source>
        <dbReference type="Google" id="ProtNLM"/>
    </source>
</evidence>
<keyword evidence="2" id="KW-0732">Signal</keyword>
<feature type="transmembrane region" description="Helical" evidence="1">
    <location>
        <begin position="94"/>
        <end position="114"/>
    </location>
</feature>
<dbReference type="Proteomes" id="UP000287823">
    <property type="component" value="Unassembled WGS sequence"/>
</dbReference>
<evidence type="ECO:0000313" key="3">
    <source>
        <dbReference type="EMBL" id="RUO32947.1"/>
    </source>
</evidence>
<evidence type="ECO:0000256" key="2">
    <source>
        <dbReference type="SAM" id="SignalP"/>
    </source>
</evidence>
<dbReference type="InterPro" id="IPR046735">
    <property type="entry name" value="PA2779-like"/>
</dbReference>
<feature type="chain" id="PRO_5019327283" description="PA2779 family protein" evidence="2">
    <location>
        <begin position="29"/>
        <end position="115"/>
    </location>
</feature>